<dbReference type="Proteomes" id="UP001163321">
    <property type="component" value="Chromosome 8"/>
</dbReference>
<gene>
    <name evidence="1" type="ORF">PsorP6_004475</name>
</gene>
<organism evidence="1 2">
    <name type="scientific">Peronosclerospora sorghi</name>
    <dbReference type="NCBI Taxonomy" id="230839"/>
    <lineage>
        <taxon>Eukaryota</taxon>
        <taxon>Sar</taxon>
        <taxon>Stramenopiles</taxon>
        <taxon>Oomycota</taxon>
        <taxon>Peronosporomycetes</taxon>
        <taxon>Peronosporales</taxon>
        <taxon>Peronosporaceae</taxon>
        <taxon>Peronosclerospora</taxon>
    </lineage>
</organism>
<accession>A0ACC0VJ91</accession>
<sequence>MKTKLLPAAMMSGKNMSRILLTYTMSLQNHPVAGPWRTTSFPLFDNIGEIISGAVASGESALLRRKYFLFTRIIWTTTRTTN</sequence>
<protein>
    <submittedName>
        <fullName evidence="1">Uncharacterized protein</fullName>
    </submittedName>
</protein>
<name>A0ACC0VJ91_9STRA</name>
<reference evidence="1 2" key="1">
    <citation type="journal article" date="2022" name="bioRxiv">
        <title>The genome of the oomycete Peronosclerospora sorghi, a cosmopolitan pathogen of maize and sorghum, is inflated with dispersed pseudogenes.</title>
        <authorList>
            <person name="Fletcher K."/>
            <person name="Martin F."/>
            <person name="Isakeit T."/>
            <person name="Cavanaugh K."/>
            <person name="Magill C."/>
            <person name="Michelmore R."/>
        </authorList>
    </citation>
    <scope>NUCLEOTIDE SEQUENCE [LARGE SCALE GENOMIC DNA]</scope>
    <source>
        <strain evidence="1">P6</strain>
    </source>
</reference>
<comment type="caution">
    <text evidence="1">The sequence shown here is derived from an EMBL/GenBank/DDBJ whole genome shotgun (WGS) entry which is preliminary data.</text>
</comment>
<evidence type="ECO:0000313" key="2">
    <source>
        <dbReference type="Proteomes" id="UP001163321"/>
    </source>
</evidence>
<keyword evidence="2" id="KW-1185">Reference proteome</keyword>
<proteinExistence type="predicted"/>
<evidence type="ECO:0000313" key="1">
    <source>
        <dbReference type="EMBL" id="KAI9906532.1"/>
    </source>
</evidence>
<dbReference type="EMBL" id="CM047587">
    <property type="protein sequence ID" value="KAI9906532.1"/>
    <property type="molecule type" value="Genomic_DNA"/>
</dbReference>